<dbReference type="HOGENOM" id="CLU_2148348_0_0_1"/>
<name>E9I3G4_DAPPU</name>
<dbReference type="PhylomeDB" id="E9I3G4"/>
<keyword evidence="3" id="KW-1185">Reference proteome</keyword>
<organism evidence="2 3">
    <name type="scientific">Daphnia pulex</name>
    <name type="common">Water flea</name>
    <dbReference type="NCBI Taxonomy" id="6669"/>
    <lineage>
        <taxon>Eukaryota</taxon>
        <taxon>Metazoa</taxon>
        <taxon>Ecdysozoa</taxon>
        <taxon>Arthropoda</taxon>
        <taxon>Crustacea</taxon>
        <taxon>Branchiopoda</taxon>
        <taxon>Diplostraca</taxon>
        <taxon>Cladocera</taxon>
        <taxon>Anomopoda</taxon>
        <taxon>Daphniidae</taxon>
        <taxon>Daphnia</taxon>
    </lineage>
</organism>
<feature type="transmembrane region" description="Helical" evidence="1">
    <location>
        <begin position="12"/>
        <end position="36"/>
    </location>
</feature>
<dbReference type="InParanoid" id="E9I3G4"/>
<evidence type="ECO:0008006" key="4">
    <source>
        <dbReference type="Google" id="ProtNLM"/>
    </source>
</evidence>
<evidence type="ECO:0000256" key="1">
    <source>
        <dbReference type="SAM" id="Phobius"/>
    </source>
</evidence>
<sequence>MYCTGTEYFLLLSAAAVGPILMNPHILLTLWVWYAFVHLRSVNEHTGYEFPWLPTAEHHNYHHIINNACYSHSFFLDWLHGTDKGFRSYMSRKKALNNFTERLETSNANYSK</sequence>
<protein>
    <recommendedName>
        <fullName evidence="4">Fatty acid hydroxylase domain-containing protein</fullName>
    </recommendedName>
</protein>
<gene>
    <name evidence="2" type="ORF">DAPPUDRAFT_339434</name>
</gene>
<proteinExistence type="predicted"/>
<dbReference type="InterPro" id="IPR050307">
    <property type="entry name" value="Sterol_Desaturase_Related"/>
</dbReference>
<keyword evidence="1" id="KW-1133">Transmembrane helix</keyword>
<dbReference type="EMBL" id="GL734547">
    <property type="protein sequence ID" value="EFX61466.1"/>
    <property type="molecule type" value="Genomic_DNA"/>
</dbReference>
<dbReference type="PANTHER" id="PTHR11863">
    <property type="entry name" value="STEROL DESATURASE"/>
    <property type="match status" value="1"/>
</dbReference>
<evidence type="ECO:0000313" key="3">
    <source>
        <dbReference type="Proteomes" id="UP000000305"/>
    </source>
</evidence>
<dbReference type="AlphaFoldDB" id="E9I3G4"/>
<dbReference type="KEGG" id="dpx:DAPPUDRAFT_339434"/>
<dbReference type="eggNOG" id="KOG0873">
    <property type="taxonomic scope" value="Eukaryota"/>
</dbReference>
<accession>E9I3G4</accession>
<keyword evidence="1" id="KW-0812">Transmembrane</keyword>
<dbReference type="Proteomes" id="UP000000305">
    <property type="component" value="Unassembled WGS sequence"/>
</dbReference>
<dbReference type="OrthoDB" id="408954at2759"/>
<evidence type="ECO:0000313" key="2">
    <source>
        <dbReference type="EMBL" id="EFX61466.1"/>
    </source>
</evidence>
<keyword evidence="1" id="KW-0472">Membrane</keyword>
<reference evidence="2 3" key="1">
    <citation type="journal article" date="2011" name="Science">
        <title>The ecoresponsive genome of Daphnia pulex.</title>
        <authorList>
            <person name="Colbourne J.K."/>
            <person name="Pfrender M.E."/>
            <person name="Gilbert D."/>
            <person name="Thomas W.K."/>
            <person name="Tucker A."/>
            <person name="Oakley T.H."/>
            <person name="Tokishita S."/>
            <person name="Aerts A."/>
            <person name="Arnold G.J."/>
            <person name="Basu M.K."/>
            <person name="Bauer D.J."/>
            <person name="Caceres C.E."/>
            <person name="Carmel L."/>
            <person name="Casola C."/>
            <person name="Choi J.H."/>
            <person name="Detter J.C."/>
            <person name="Dong Q."/>
            <person name="Dusheyko S."/>
            <person name="Eads B.D."/>
            <person name="Frohlich T."/>
            <person name="Geiler-Samerotte K.A."/>
            <person name="Gerlach D."/>
            <person name="Hatcher P."/>
            <person name="Jogdeo S."/>
            <person name="Krijgsveld J."/>
            <person name="Kriventseva E.V."/>
            <person name="Kultz D."/>
            <person name="Laforsch C."/>
            <person name="Lindquist E."/>
            <person name="Lopez J."/>
            <person name="Manak J.R."/>
            <person name="Muller J."/>
            <person name="Pangilinan J."/>
            <person name="Patwardhan R.P."/>
            <person name="Pitluck S."/>
            <person name="Pritham E.J."/>
            <person name="Rechtsteiner A."/>
            <person name="Rho M."/>
            <person name="Rogozin I.B."/>
            <person name="Sakarya O."/>
            <person name="Salamov A."/>
            <person name="Schaack S."/>
            <person name="Shapiro H."/>
            <person name="Shiga Y."/>
            <person name="Skalitzky C."/>
            <person name="Smith Z."/>
            <person name="Souvorov A."/>
            <person name="Sung W."/>
            <person name="Tang Z."/>
            <person name="Tsuchiya D."/>
            <person name="Tu H."/>
            <person name="Vos H."/>
            <person name="Wang M."/>
            <person name="Wolf Y.I."/>
            <person name="Yamagata H."/>
            <person name="Yamada T."/>
            <person name="Ye Y."/>
            <person name="Shaw J.R."/>
            <person name="Andrews J."/>
            <person name="Crease T.J."/>
            <person name="Tang H."/>
            <person name="Lucas S.M."/>
            <person name="Robertson H.M."/>
            <person name="Bork P."/>
            <person name="Koonin E.V."/>
            <person name="Zdobnov E.M."/>
            <person name="Grigoriev I.V."/>
            <person name="Lynch M."/>
            <person name="Boore J.L."/>
        </authorList>
    </citation>
    <scope>NUCLEOTIDE SEQUENCE [LARGE SCALE GENOMIC DNA]</scope>
</reference>
<dbReference type="STRING" id="6669.E9I3G4"/>